<dbReference type="SUPFAM" id="SSF81665">
    <property type="entry name" value="Calcium ATPase, transmembrane domain M"/>
    <property type="match status" value="1"/>
</dbReference>
<comment type="subcellular location">
    <subcellularLocation>
        <location evidence="10">Cell membrane</location>
    </subcellularLocation>
    <subcellularLocation>
        <location evidence="1">Membrane</location>
    </subcellularLocation>
</comment>
<dbReference type="InterPro" id="IPR008250">
    <property type="entry name" value="ATPase_P-typ_transduc_dom_A_sf"/>
</dbReference>
<feature type="transmembrane region" description="Helical" evidence="10">
    <location>
        <begin position="568"/>
        <end position="587"/>
    </location>
</feature>
<feature type="transmembrane region" description="Helical" evidence="10">
    <location>
        <begin position="72"/>
        <end position="98"/>
    </location>
</feature>
<feature type="transmembrane region" description="Helical" evidence="10">
    <location>
        <begin position="16"/>
        <end position="35"/>
    </location>
</feature>
<feature type="transmembrane region" description="Helical" evidence="10">
    <location>
        <begin position="237"/>
        <end position="256"/>
    </location>
</feature>
<name>A0ABQ5W959_9HYPH</name>
<evidence type="ECO:0000256" key="3">
    <source>
        <dbReference type="ARBA" id="ARBA00022692"/>
    </source>
</evidence>
<accession>A0ABQ5W959</accession>
<evidence type="ECO:0000313" key="13">
    <source>
        <dbReference type="Proteomes" id="UP001156691"/>
    </source>
</evidence>
<dbReference type="EMBL" id="BSNS01000020">
    <property type="protein sequence ID" value="GLQ56645.1"/>
    <property type="molecule type" value="Genomic_DNA"/>
</dbReference>
<feature type="transmembrane region" description="Helical" evidence="10">
    <location>
        <begin position="42"/>
        <end position="60"/>
    </location>
</feature>
<dbReference type="PRINTS" id="PR00119">
    <property type="entry name" value="CATATPASE"/>
</dbReference>
<evidence type="ECO:0000256" key="9">
    <source>
        <dbReference type="ARBA" id="ARBA00047308"/>
    </source>
</evidence>
<evidence type="ECO:0000313" key="12">
    <source>
        <dbReference type="EMBL" id="GLQ56645.1"/>
    </source>
</evidence>
<dbReference type="SFLD" id="SFLDF00027">
    <property type="entry name" value="p-type_atpase"/>
    <property type="match status" value="1"/>
</dbReference>
<sequence>MSDGKLGAIPIGRDSALVAVAILGLALGATSLAAGNGKLADVAWSGATILVLVALLAQIATSLRHGDFGLDVLAALSMSMAVLFGEALAGNIVALMYAGGQLLDSFAEGKARREMQALLGRVARTAMLYVDSHLVETPIEAIVPGARLLIRQGEVVPVDGTLVGGTAVLDNSALTGESLPQTLEAGGAVMSGATATGAAFDLIATRTAAESTYAGIVRLVEEAHETKAPMARLADRYAVGFLLATLVIAGLAWWLSGEPVRALAVLVVATPCPLILAVPVAIISGMSRLSRAGVLIKSGGVVETMARIKTIVLDKTGTLTHGSATLAGIRAAPGFAPEEVLRLAASLDQASTHVLAAALIEAAHRQGLALTPPAGVREKPGTGIEGVVGDRRVALGRDSYIAEHTAEDRKDLHAGLPPETVSVAVAIGGRFAGLLLLEDQVRQETVAVLAQLRASGMRLVLASGDHPAIARAVGQKLGLDVVEGDLGPAEKVGLLERARRHGPVMMVGDGVNDAPALAAADVGLAMGARGSAASSEAANAVVLVDSLAPVAEALHISRRTRNIALQSVWAGIGLSLTGMGFAAAGYLPPVYGALFQEAIDVAVILNALRALR</sequence>
<dbReference type="NCBIfam" id="TIGR01494">
    <property type="entry name" value="ATPase_P-type"/>
    <property type="match status" value="1"/>
</dbReference>
<dbReference type="PANTHER" id="PTHR48085">
    <property type="entry name" value="CADMIUM/ZINC-TRANSPORTING ATPASE HMA2-RELATED"/>
    <property type="match status" value="1"/>
</dbReference>
<evidence type="ECO:0000256" key="5">
    <source>
        <dbReference type="ARBA" id="ARBA00022967"/>
    </source>
</evidence>
<comment type="similarity">
    <text evidence="2 10">Belongs to the cation transport ATPase (P-type) (TC 3.A.3) family. Type IB subfamily.</text>
</comment>
<dbReference type="InterPro" id="IPR001757">
    <property type="entry name" value="P_typ_ATPase"/>
</dbReference>
<evidence type="ECO:0000256" key="8">
    <source>
        <dbReference type="ARBA" id="ARBA00039097"/>
    </source>
</evidence>
<dbReference type="Proteomes" id="UP001156691">
    <property type="component" value="Unassembled WGS sequence"/>
</dbReference>
<organism evidence="12 13">
    <name type="scientific">Devosia nitrariae</name>
    <dbReference type="NCBI Taxonomy" id="2071872"/>
    <lineage>
        <taxon>Bacteria</taxon>
        <taxon>Pseudomonadati</taxon>
        <taxon>Pseudomonadota</taxon>
        <taxon>Alphaproteobacteria</taxon>
        <taxon>Hyphomicrobiales</taxon>
        <taxon>Devosiaceae</taxon>
        <taxon>Devosia</taxon>
    </lineage>
</organism>
<dbReference type="InterPro" id="IPR027256">
    <property type="entry name" value="P-typ_ATPase_IB"/>
</dbReference>
<reference evidence="13" key="1">
    <citation type="journal article" date="2019" name="Int. J. Syst. Evol. Microbiol.">
        <title>The Global Catalogue of Microorganisms (GCM) 10K type strain sequencing project: providing services to taxonomists for standard genome sequencing and annotation.</title>
        <authorList>
            <consortium name="The Broad Institute Genomics Platform"/>
            <consortium name="The Broad Institute Genome Sequencing Center for Infectious Disease"/>
            <person name="Wu L."/>
            <person name="Ma J."/>
        </authorList>
    </citation>
    <scope>NUCLEOTIDE SEQUENCE [LARGE SCALE GENOMIC DNA]</scope>
    <source>
        <strain evidence="13">NBRC 112416</strain>
    </source>
</reference>
<keyword evidence="10" id="KW-0547">Nucleotide-binding</keyword>
<dbReference type="Gene3D" id="2.70.150.10">
    <property type="entry name" value="Calcium-transporting ATPase, cytoplasmic transduction domain A"/>
    <property type="match status" value="1"/>
</dbReference>
<keyword evidence="10" id="KW-1003">Cell membrane</keyword>
<dbReference type="EC" id="7.2.2.12" evidence="8"/>
<dbReference type="Gene3D" id="3.40.1110.10">
    <property type="entry name" value="Calcium-transporting ATPase, cytoplasmic domain N"/>
    <property type="match status" value="1"/>
</dbReference>
<dbReference type="InterPro" id="IPR018303">
    <property type="entry name" value="ATPase_P-typ_P_site"/>
</dbReference>
<keyword evidence="5" id="KW-1278">Translocase</keyword>
<gene>
    <name evidence="12" type="ORF">GCM10010862_39040</name>
</gene>
<feature type="domain" description="P-type ATPase A" evidence="11">
    <location>
        <begin position="123"/>
        <end position="221"/>
    </location>
</feature>
<dbReference type="RefSeq" id="WP_284342034.1">
    <property type="nucleotide sequence ID" value="NZ_BSNS01000020.1"/>
</dbReference>
<dbReference type="SFLD" id="SFLDG00002">
    <property type="entry name" value="C1.7:_P-type_atpase_like"/>
    <property type="match status" value="1"/>
</dbReference>
<dbReference type="Gene3D" id="3.40.50.1000">
    <property type="entry name" value="HAD superfamily/HAD-like"/>
    <property type="match status" value="1"/>
</dbReference>
<keyword evidence="7 10" id="KW-0472">Membrane</keyword>
<dbReference type="SUPFAM" id="SSF81653">
    <property type="entry name" value="Calcium ATPase, transduction domain A"/>
    <property type="match status" value="1"/>
</dbReference>
<dbReference type="InterPro" id="IPR023299">
    <property type="entry name" value="ATPase_P-typ_cyto_dom_N"/>
</dbReference>
<evidence type="ECO:0000256" key="6">
    <source>
        <dbReference type="ARBA" id="ARBA00022989"/>
    </source>
</evidence>
<dbReference type="SUPFAM" id="SSF56784">
    <property type="entry name" value="HAD-like"/>
    <property type="match status" value="1"/>
</dbReference>
<evidence type="ECO:0000256" key="7">
    <source>
        <dbReference type="ARBA" id="ARBA00023136"/>
    </source>
</evidence>
<comment type="catalytic activity">
    <reaction evidence="9">
        <text>Zn(2+)(in) + ATP + H2O = Zn(2+)(out) + ADP + phosphate + H(+)</text>
        <dbReference type="Rhea" id="RHEA:20621"/>
        <dbReference type="ChEBI" id="CHEBI:15377"/>
        <dbReference type="ChEBI" id="CHEBI:15378"/>
        <dbReference type="ChEBI" id="CHEBI:29105"/>
        <dbReference type="ChEBI" id="CHEBI:30616"/>
        <dbReference type="ChEBI" id="CHEBI:43474"/>
        <dbReference type="ChEBI" id="CHEBI:456216"/>
        <dbReference type="EC" id="7.2.2.12"/>
    </reaction>
</comment>
<dbReference type="PROSITE" id="PS00154">
    <property type="entry name" value="ATPASE_E1_E2"/>
    <property type="match status" value="1"/>
</dbReference>
<evidence type="ECO:0000256" key="1">
    <source>
        <dbReference type="ARBA" id="ARBA00004370"/>
    </source>
</evidence>
<dbReference type="InterPro" id="IPR023214">
    <property type="entry name" value="HAD_sf"/>
</dbReference>
<proteinExistence type="inferred from homology"/>
<evidence type="ECO:0000256" key="10">
    <source>
        <dbReference type="RuleBase" id="RU362081"/>
    </source>
</evidence>
<dbReference type="InterPro" id="IPR044492">
    <property type="entry name" value="P_typ_ATPase_HD_dom"/>
</dbReference>
<dbReference type="Pfam" id="PF00702">
    <property type="entry name" value="Hydrolase"/>
    <property type="match status" value="1"/>
</dbReference>
<evidence type="ECO:0000259" key="11">
    <source>
        <dbReference type="Pfam" id="PF00122"/>
    </source>
</evidence>
<protein>
    <recommendedName>
        <fullName evidence="8">P-type Zn(2+) transporter</fullName>
        <ecNumber evidence="8">7.2.2.12</ecNumber>
    </recommendedName>
</protein>
<dbReference type="InterPro" id="IPR059000">
    <property type="entry name" value="ATPase_P-type_domA"/>
</dbReference>
<dbReference type="Pfam" id="PF00122">
    <property type="entry name" value="E1-E2_ATPase"/>
    <property type="match status" value="1"/>
</dbReference>
<keyword evidence="4 10" id="KW-0479">Metal-binding</keyword>
<keyword evidence="10" id="KW-0067">ATP-binding</keyword>
<dbReference type="NCBIfam" id="TIGR01512">
    <property type="entry name" value="ATPase-IB2_Cd"/>
    <property type="match status" value="1"/>
</dbReference>
<comment type="caution">
    <text evidence="12">The sequence shown here is derived from an EMBL/GenBank/DDBJ whole genome shotgun (WGS) entry which is preliminary data.</text>
</comment>
<dbReference type="InterPro" id="IPR036412">
    <property type="entry name" value="HAD-like_sf"/>
</dbReference>
<keyword evidence="13" id="KW-1185">Reference proteome</keyword>
<feature type="transmembrane region" description="Helical" evidence="10">
    <location>
        <begin position="262"/>
        <end position="283"/>
    </location>
</feature>
<dbReference type="NCBIfam" id="TIGR01525">
    <property type="entry name" value="ATPase-IB_hvy"/>
    <property type="match status" value="1"/>
</dbReference>
<keyword evidence="6 10" id="KW-1133">Transmembrane helix</keyword>
<evidence type="ECO:0000256" key="4">
    <source>
        <dbReference type="ARBA" id="ARBA00022723"/>
    </source>
</evidence>
<dbReference type="SFLD" id="SFLDS00003">
    <property type="entry name" value="Haloacid_Dehalogenase"/>
    <property type="match status" value="1"/>
</dbReference>
<dbReference type="PANTHER" id="PTHR48085:SF5">
    <property type="entry name" value="CADMIUM_ZINC-TRANSPORTING ATPASE HMA4-RELATED"/>
    <property type="match status" value="1"/>
</dbReference>
<evidence type="ECO:0000256" key="2">
    <source>
        <dbReference type="ARBA" id="ARBA00006024"/>
    </source>
</evidence>
<dbReference type="InterPro" id="IPR051014">
    <property type="entry name" value="Cation_Transport_ATPase_IB"/>
</dbReference>
<dbReference type="InterPro" id="IPR023298">
    <property type="entry name" value="ATPase_P-typ_TM_dom_sf"/>
</dbReference>
<keyword evidence="3 10" id="KW-0812">Transmembrane</keyword>